<dbReference type="EMBL" id="JAJOMB010000034">
    <property type="protein sequence ID" value="MCD5316751.1"/>
    <property type="molecule type" value="Genomic_DNA"/>
</dbReference>
<evidence type="ECO:0000313" key="3">
    <source>
        <dbReference type="Proteomes" id="UP001138997"/>
    </source>
</evidence>
<keyword evidence="1" id="KW-0812">Transmembrane</keyword>
<dbReference type="Proteomes" id="UP001138997">
    <property type="component" value="Unassembled WGS sequence"/>
</dbReference>
<proteinExistence type="predicted"/>
<dbReference type="AlphaFoldDB" id="A0A9X1SY66"/>
<evidence type="ECO:0000256" key="1">
    <source>
        <dbReference type="SAM" id="Phobius"/>
    </source>
</evidence>
<accession>A0A9X1SY66</accession>
<keyword evidence="3" id="KW-1185">Reference proteome</keyword>
<sequence>MAGERSGPSTPTIVLIAVLATPVVLILIFWLIGSGGDSASANTKPLPNLVGKGLEWAKDKADQSGFGDVESHDALGRDRRWSDDKEWVVCFQTPAAGNADADKKVELGAVQIDEKCPASDQALYRQATTEMPDLKNRTAYMAGEILGEKASVRFIDREDGDDVNGNLGDYRVCSQEPKAGEAFDGVPVTMLVVEYEQRC</sequence>
<protein>
    <recommendedName>
        <fullName evidence="4">PASTA domain-containing protein</fullName>
    </recommendedName>
</protein>
<evidence type="ECO:0000313" key="2">
    <source>
        <dbReference type="EMBL" id="MCD5316751.1"/>
    </source>
</evidence>
<reference evidence="2" key="1">
    <citation type="submission" date="2021-11" db="EMBL/GenBank/DDBJ databases">
        <title>Streptomyces corallinus and Kineosporia corallina sp. nov., two new coral-derived marine actinobacteria.</title>
        <authorList>
            <person name="Buangrab K."/>
            <person name="Sutthacheep M."/>
            <person name="Yeemin T."/>
            <person name="Harunari E."/>
            <person name="Igarashi Y."/>
            <person name="Sripreechasak P."/>
            <person name="Kanchanasin P."/>
            <person name="Tanasupawat S."/>
            <person name="Phongsopitanun W."/>
        </authorList>
    </citation>
    <scope>NUCLEOTIDE SEQUENCE</scope>
    <source>
        <strain evidence="2">JCM 31032</strain>
    </source>
</reference>
<evidence type="ECO:0008006" key="4">
    <source>
        <dbReference type="Google" id="ProtNLM"/>
    </source>
</evidence>
<feature type="transmembrane region" description="Helical" evidence="1">
    <location>
        <begin position="12"/>
        <end position="32"/>
    </location>
</feature>
<comment type="caution">
    <text evidence="2">The sequence shown here is derived from an EMBL/GenBank/DDBJ whole genome shotgun (WGS) entry which is preliminary data.</text>
</comment>
<keyword evidence="1" id="KW-1133">Transmembrane helix</keyword>
<keyword evidence="1" id="KW-0472">Membrane</keyword>
<name>A0A9X1SY66_9ACTN</name>
<organism evidence="2 3">
    <name type="scientific">Kineosporia babensis</name>
    <dbReference type="NCBI Taxonomy" id="499548"/>
    <lineage>
        <taxon>Bacteria</taxon>
        <taxon>Bacillati</taxon>
        <taxon>Actinomycetota</taxon>
        <taxon>Actinomycetes</taxon>
        <taxon>Kineosporiales</taxon>
        <taxon>Kineosporiaceae</taxon>
        <taxon>Kineosporia</taxon>
    </lineage>
</organism>
<dbReference type="RefSeq" id="WP_231449603.1">
    <property type="nucleotide sequence ID" value="NZ_JAJOMB010000034.1"/>
</dbReference>
<gene>
    <name evidence="2" type="ORF">LR394_38225</name>
</gene>